<evidence type="ECO:0000256" key="10">
    <source>
        <dbReference type="ARBA" id="ARBA00023065"/>
    </source>
</evidence>
<keyword evidence="11 12" id="KW-0472">Membrane</keyword>
<feature type="transmembrane region" description="Helical" evidence="12">
    <location>
        <begin position="205"/>
        <end position="230"/>
    </location>
</feature>
<sequence>MNLNFETIFAVGGLLNATFGNATELIISIYALRTGRIRVVQLSLLGSLLSNLLFVLGIAFFSGGIVRKEQVFNKATAVVDSGLLLMAVMGLLFPASLHSTGTEVHLGVSELALSRVSSCVLLLAYVASIIFQLKNIKHLEGNQHGEILYSGDQDQDQDQDEEGEAPPEISKWESVIWLGITAAAISILSEYLVDAIEGTSLAWGVPVAFISVILLPIGGNTAAVTTSVMFAMKDKLDVSLGVAIGSSTQISMFIIPFCVVVGWIFGRPVDLNFQLFETATLFMTVLFVAFMMQEGTSNYFKGLMLLFCYVLVAASYFVHEDPSS</sequence>
<keyword evidence="4 12" id="KW-0050">Antiport</keyword>
<dbReference type="EMBL" id="CM017610">
    <property type="protein sequence ID" value="TYI42621.1"/>
    <property type="molecule type" value="Genomic_DNA"/>
</dbReference>
<dbReference type="PANTHER" id="PTHR31503">
    <property type="entry name" value="VACUOLAR CALCIUM ION TRANSPORTER"/>
    <property type="match status" value="1"/>
</dbReference>
<keyword evidence="9 12" id="KW-1133">Transmembrane helix</keyword>
<feature type="transmembrane region" description="Helical" evidence="12">
    <location>
        <begin position="78"/>
        <end position="97"/>
    </location>
</feature>
<dbReference type="InterPro" id="IPR004798">
    <property type="entry name" value="CAX-like"/>
</dbReference>
<evidence type="ECO:0000256" key="1">
    <source>
        <dbReference type="ARBA" id="ARBA00004128"/>
    </source>
</evidence>
<feature type="transmembrane region" description="Helical" evidence="12">
    <location>
        <begin position="7"/>
        <end position="32"/>
    </location>
</feature>
<evidence type="ECO:0000313" key="14">
    <source>
        <dbReference type="EMBL" id="TYI42621.1"/>
    </source>
</evidence>
<evidence type="ECO:0000256" key="9">
    <source>
        <dbReference type="ARBA" id="ARBA00022989"/>
    </source>
</evidence>
<comment type="subcellular location">
    <subcellularLocation>
        <location evidence="1">Vacuole membrane</location>
        <topology evidence="1">Multi-pass membrane protein</topology>
    </subcellularLocation>
</comment>
<evidence type="ECO:0000256" key="11">
    <source>
        <dbReference type="ARBA" id="ARBA00023136"/>
    </source>
</evidence>
<comment type="similarity">
    <text evidence="2">Belongs to the Ca(2+):cation antiporter (CaCA) (TC 2.A.19) family. Cation/proton exchanger (CAX) subfamily.</text>
</comment>
<feature type="transmembrane region" description="Helical" evidence="12">
    <location>
        <begin position="44"/>
        <end position="66"/>
    </location>
</feature>
<dbReference type="PANTHER" id="PTHR31503:SF94">
    <property type="entry name" value="VACUOLAR CATION_PROTON EXCHANGER"/>
    <property type="match status" value="1"/>
</dbReference>
<dbReference type="Pfam" id="PF01699">
    <property type="entry name" value="Na_Ca_ex"/>
    <property type="match status" value="2"/>
</dbReference>
<name>A0A5D2RP94_GOSTO</name>
<evidence type="ECO:0000256" key="4">
    <source>
        <dbReference type="ARBA" id="ARBA00022449"/>
    </source>
</evidence>
<dbReference type="Gene3D" id="1.20.1420.30">
    <property type="entry name" value="NCX, central ion-binding region"/>
    <property type="match status" value="2"/>
</dbReference>
<gene>
    <name evidence="14" type="ORF">ES332_A01G111700v1</name>
</gene>
<dbReference type="InterPro" id="IPR004837">
    <property type="entry name" value="NaCa_Exmemb"/>
</dbReference>
<comment type="caution">
    <text evidence="12">Lacks conserved residue(s) required for the propagation of feature annotation.</text>
</comment>
<proteinExistence type="inferred from homology"/>
<accession>A0A5D2RP94</accession>
<dbReference type="FunFam" id="1.20.1420.30:FF:000008">
    <property type="entry name" value="Vacuolar cation/proton exchanger"/>
    <property type="match status" value="1"/>
</dbReference>
<evidence type="ECO:0000256" key="5">
    <source>
        <dbReference type="ARBA" id="ARBA00022554"/>
    </source>
</evidence>
<evidence type="ECO:0000256" key="6">
    <source>
        <dbReference type="ARBA" id="ARBA00022568"/>
    </source>
</evidence>
<organism evidence="14 15">
    <name type="scientific">Gossypium tomentosum</name>
    <name type="common">Hawaiian cotton</name>
    <name type="synonym">Gossypium sandvicense</name>
    <dbReference type="NCBI Taxonomy" id="34277"/>
    <lineage>
        <taxon>Eukaryota</taxon>
        <taxon>Viridiplantae</taxon>
        <taxon>Streptophyta</taxon>
        <taxon>Embryophyta</taxon>
        <taxon>Tracheophyta</taxon>
        <taxon>Spermatophyta</taxon>
        <taxon>Magnoliopsida</taxon>
        <taxon>eudicotyledons</taxon>
        <taxon>Gunneridae</taxon>
        <taxon>Pentapetalae</taxon>
        <taxon>rosids</taxon>
        <taxon>malvids</taxon>
        <taxon>Malvales</taxon>
        <taxon>Malvaceae</taxon>
        <taxon>Malvoideae</taxon>
        <taxon>Gossypium</taxon>
    </lineage>
</organism>
<evidence type="ECO:0000256" key="7">
    <source>
        <dbReference type="ARBA" id="ARBA00022692"/>
    </source>
</evidence>
<keyword evidence="15" id="KW-1185">Reference proteome</keyword>
<dbReference type="InterPro" id="IPR044880">
    <property type="entry name" value="NCX_ion-bd_dom_sf"/>
</dbReference>
<dbReference type="InterPro" id="IPR004713">
    <property type="entry name" value="CaH_exchang"/>
</dbReference>
<feature type="transmembrane region" description="Helical" evidence="12">
    <location>
        <begin position="242"/>
        <end position="265"/>
    </location>
</feature>
<dbReference type="GO" id="GO:0006874">
    <property type="term" value="P:intracellular calcium ion homeostasis"/>
    <property type="evidence" value="ECO:0007669"/>
    <property type="project" value="TreeGrafter"/>
</dbReference>
<keyword evidence="7 12" id="KW-0812">Transmembrane</keyword>
<dbReference type="AlphaFoldDB" id="A0A5D2RP94"/>
<evidence type="ECO:0000256" key="12">
    <source>
        <dbReference type="RuleBase" id="RU365028"/>
    </source>
</evidence>
<evidence type="ECO:0000259" key="13">
    <source>
        <dbReference type="Pfam" id="PF01699"/>
    </source>
</evidence>
<comment type="function">
    <text evidence="12">Vacuolar cation/proton exchanger (CAX). Translocates Ca(2+) and other metal ions into vacuoles using the proton gradient formed by H(+)-ATPase and H(+)-pyrophosphatase.</text>
</comment>
<dbReference type="FunFam" id="1.20.1420.30:FF:000012">
    <property type="entry name" value="Vacuolar cation/proton exchanger"/>
    <property type="match status" value="1"/>
</dbReference>
<feature type="transmembrane region" description="Helical" evidence="12">
    <location>
        <begin position="299"/>
        <end position="318"/>
    </location>
</feature>
<protein>
    <recommendedName>
        <fullName evidence="12">Vacuolar cation/proton exchanger</fullName>
    </recommendedName>
</protein>
<evidence type="ECO:0000256" key="8">
    <source>
        <dbReference type="ARBA" id="ARBA00022837"/>
    </source>
</evidence>
<feature type="domain" description="Sodium/calcium exchanger membrane region" evidence="13">
    <location>
        <begin position="174"/>
        <end position="313"/>
    </location>
</feature>
<evidence type="ECO:0000313" key="15">
    <source>
        <dbReference type="Proteomes" id="UP000322667"/>
    </source>
</evidence>
<feature type="domain" description="Sodium/calcium exchanger membrane region" evidence="13">
    <location>
        <begin position="11"/>
        <end position="133"/>
    </location>
</feature>
<dbReference type="GO" id="GO:0015369">
    <property type="term" value="F:calcium:proton antiporter activity"/>
    <property type="evidence" value="ECO:0007669"/>
    <property type="project" value="UniProtKB-UniRule"/>
</dbReference>
<dbReference type="GO" id="GO:0009705">
    <property type="term" value="C:plant-type vacuole membrane"/>
    <property type="evidence" value="ECO:0007669"/>
    <property type="project" value="TreeGrafter"/>
</dbReference>
<dbReference type="NCBIfam" id="TIGR00378">
    <property type="entry name" value="cax"/>
    <property type="match status" value="1"/>
</dbReference>
<feature type="transmembrane region" description="Helical" evidence="12">
    <location>
        <begin position="271"/>
        <end position="292"/>
    </location>
</feature>
<keyword evidence="3 12" id="KW-0813">Transport</keyword>
<feature type="transmembrane region" description="Helical" evidence="12">
    <location>
        <begin position="112"/>
        <end position="131"/>
    </location>
</feature>
<evidence type="ECO:0000256" key="2">
    <source>
        <dbReference type="ARBA" id="ARBA00008248"/>
    </source>
</evidence>
<evidence type="ECO:0000256" key="3">
    <source>
        <dbReference type="ARBA" id="ARBA00022448"/>
    </source>
</evidence>
<keyword evidence="6 12" id="KW-0109">Calcium transport</keyword>
<keyword evidence="10 12" id="KW-0406">Ion transport</keyword>
<reference evidence="14 15" key="1">
    <citation type="submission" date="2019-07" db="EMBL/GenBank/DDBJ databases">
        <title>WGS assembly of Gossypium tomentosum.</title>
        <authorList>
            <person name="Chen Z.J."/>
            <person name="Sreedasyam A."/>
            <person name="Ando A."/>
            <person name="Song Q."/>
            <person name="De L."/>
            <person name="Hulse-Kemp A."/>
            <person name="Ding M."/>
            <person name="Ye W."/>
            <person name="Kirkbride R."/>
            <person name="Jenkins J."/>
            <person name="Plott C."/>
            <person name="Lovell J."/>
            <person name="Lin Y.-M."/>
            <person name="Vaughn R."/>
            <person name="Liu B."/>
            <person name="Li W."/>
            <person name="Simpson S."/>
            <person name="Scheffler B."/>
            <person name="Saski C."/>
            <person name="Grover C."/>
            <person name="Hu G."/>
            <person name="Conover J."/>
            <person name="Carlson J."/>
            <person name="Shu S."/>
            <person name="Boston L."/>
            <person name="Williams M."/>
            <person name="Peterson D."/>
            <person name="Mcgee K."/>
            <person name="Jones D."/>
            <person name="Wendel J."/>
            <person name="Stelly D."/>
            <person name="Grimwood J."/>
            <person name="Schmutz J."/>
        </authorList>
    </citation>
    <scope>NUCLEOTIDE SEQUENCE [LARGE SCALE GENOMIC DNA]</scope>
    <source>
        <strain evidence="14">7179.01</strain>
    </source>
</reference>
<dbReference type="Proteomes" id="UP000322667">
    <property type="component" value="Chromosome A01"/>
</dbReference>
<keyword evidence="5 12" id="KW-0926">Vacuole</keyword>
<keyword evidence="8 12" id="KW-0106">Calcium</keyword>